<dbReference type="SUPFAM" id="SSF49899">
    <property type="entry name" value="Concanavalin A-like lectins/glucanases"/>
    <property type="match status" value="1"/>
</dbReference>
<dbReference type="AlphaFoldDB" id="A0AAW0PPN8"/>
<dbReference type="InterPro" id="IPR051944">
    <property type="entry name" value="BEACH_domain_protein"/>
</dbReference>
<dbReference type="InterPro" id="IPR011989">
    <property type="entry name" value="ARM-like"/>
</dbReference>
<comment type="caution">
    <text evidence="3">The sequence shown here is derived from an EMBL/GenBank/DDBJ whole genome shotgun (WGS) entry which is preliminary data.</text>
</comment>
<reference evidence="4" key="1">
    <citation type="submission" date="2024-04" db="EMBL/GenBank/DDBJ databases">
        <title>Salinicola lusitanus LLJ914,a marine bacterium isolated from the Okinawa Trough.</title>
        <authorList>
            <person name="Li J."/>
        </authorList>
    </citation>
    <scope>NUCLEOTIDE SEQUENCE [LARGE SCALE GENOMIC DNA]</scope>
</reference>
<evidence type="ECO:0008006" key="5">
    <source>
        <dbReference type="Google" id="ProtNLM"/>
    </source>
</evidence>
<dbReference type="PANTHER" id="PTHR46108:SF3">
    <property type="entry name" value="WD REPEAT- AND FYVE DOMAIN-CONTAINING PROTEIN 4"/>
    <property type="match status" value="1"/>
</dbReference>
<protein>
    <recommendedName>
        <fullName evidence="5">DUF4704 domain-containing protein</fullName>
    </recommendedName>
</protein>
<dbReference type="Gene3D" id="1.25.10.10">
    <property type="entry name" value="Leucine-rich Repeat Variant"/>
    <property type="match status" value="1"/>
</dbReference>
<evidence type="ECO:0000256" key="2">
    <source>
        <dbReference type="SAM" id="MobiDB-lite"/>
    </source>
</evidence>
<dbReference type="InterPro" id="IPR013320">
    <property type="entry name" value="ConA-like_dom_sf"/>
</dbReference>
<sequence>MTSPRTYRPHRISTTPAFVEFDMSESGHGCLFLPSLATVKGVTADSIPIGGTGGDGRGFPPTAGLTFSCWFQINKFSSACESHPIRFLSVVRHMSRTEQQFICLSISLSACDGCLVLSTEEEALTYLDMMEPELSSPTSLTASLRFRCSSMLIPGQWHHLVVVLAKDVKKSCLASAYLNGKAVGTGKMKYIQPFPGTYVSMEPTAVTDVYAIIGTPSLWKDYAALIWKVGPSYLFEEPLTSEAISVLYSQGTAYLGNFLSVSKSGVESNPVRLVPEERISFGINPAISTMTTVAQIREDYNEVDCRLIAKEMGITSRDNSTPVFLACNISQHLSGTARTIGAALVGHFGVRAFTPNSAANGFLYVGGPAVVLSLVAMAPDDSSLYAAVKVLLSVLETDSTMLQEMSRMDGYKLLAFLLKSKSSIVSHRTLQLVLCLSDSTEADSNSIHQQNLPAFKALISDLDVWQATSENLDLTVLNYFAEVLKSFSYDNNNAEVVNKIGILPKMLFVLTNPSMTPRRVEMISSVITLLLREFFNPLDISRLGVFLVYTLPPQTNTSESCELLDSHHNTAENSGPVSHIHVRNQILFVLVKILHSDKLQEKDNVHILFETLGCGWFLLFLQSHLHPSTVKLGLVLLNHLLLSPNFLGIFRDGVSPCFLMDEPFTVLDNLRGRSSSPECHRTAFKPETEENLPLDDILQSYIDNEENNPSEQLCVEAATILLELIKVIINPTIVGVNQAANSSVSNSGIISSVMQFLCLLHNLRPRDPLWTLPEFLHTLASAMHPSQVTGHEGETALQEAPSKKPLCDFLRILLMDSLLNSSSNSCHPVVILMEFFQKNHILLTAKEPNTQMPEGRSLTLMENVVLFSKTVVQKLYSGTITGDCWSLLHFLADQIVMVLENGQAHKDKLLSELYSCINRVMLFFLSQPQHFQKDKDVVIRTLETVLDRWDVIMATYNANVNFMTCFLYCLLMTRSGRYPEGFECTSGKVHKRNAPSQIFPAKMRHDDNKSRSNSSISDDQRLQSLVEACWSRLMKERQCMLEESFKTEISAGSTPKRQPVLMTEISPLWEEIIHKGWQLYTDSVKKTLFGSSQRTFDRISSAVSSVLSKLSKEPSTVEEFLFQWS</sequence>
<accession>A0AAW0PPN8</accession>
<gene>
    <name evidence="3" type="ORF">WMY93_007211</name>
</gene>
<dbReference type="PANTHER" id="PTHR46108">
    <property type="entry name" value="BLUE CHEESE"/>
    <property type="match status" value="1"/>
</dbReference>
<name>A0AAW0PPN8_9GOBI</name>
<keyword evidence="4" id="KW-1185">Reference proteome</keyword>
<keyword evidence="1" id="KW-0853">WD repeat</keyword>
<evidence type="ECO:0000256" key="1">
    <source>
        <dbReference type="ARBA" id="ARBA00022574"/>
    </source>
</evidence>
<dbReference type="EMBL" id="JBBPFD010000004">
    <property type="protein sequence ID" value="KAK7930816.1"/>
    <property type="molecule type" value="Genomic_DNA"/>
</dbReference>
<organism evidence="3 4">
    <name type="scientific">Mugilogobius chulae</name>
    <name type="common">yellowstripe goby</name>
    <dbReference type="NCBI Taxonomy" id="88201"/>
    <lineage>
        <taxon>Eukaryota</taxon>
        <taxon>Metazoa</taxon>
        <taxon>Chordata</taxon>
        <taxon>Craniata</taxon>
        <taxon>Vertebrata</taxon>
        <taxon>Euteleostomi</taxon>
        <taxon>Actinopterygii</taxon>
        <taxon>Neopterygii</taxon>
        <taxon>Teleostei</taxon>
        <taxon>Neoteleostei</taxon>
        <taxon>Acanthomorphata</taxon>
        <taxon>Gobiaria</taxon>
        <taxon>Gobiiformes</taxon>
        <taxon>Gobioidei</taxon>
        <taxon>Gobiidae</taxon>
        <taxon>Gobionellinae</taxon>
        <taxon>Mugilogobius</taxon>
    </lineage>
</organism>
<evidence type="ECO:0000313" key="4">
    <source>
        <dbReference type="Proteomes" id="UP001460270"/>
    </source>
</evidence>
<proteinExistence type="predicted"/>
<dbReference type="SUPFAM" id="SSF48371">
    <property type="entry name" value="ARM repeat"/>
    <property type="match status" value="1"/>
</dbReference>
<feature type="region of interest" description="Disordered" evidence="2">
    <location>
        <begin position="996"/>
        <end position="1019"/>
    </location>
</feature>
<evidence type="ECO:0000313" key="3">
    <source>
        <dbReference type="EMBL" id="KAK7930816.1"/>
    </source>
</evidence>
<dbReference type="Proteomes" id="UP001460270">
    <property type="component" value="Unassembled WGS sequence"/>
</dbReference>
<dbReference type="InterPro" id="IPR016024">
    <property type="entry name" value="ARM-type_fold"/>
</dbReference>
<dbReference type="GO" id="GO:0019882">
    <property type="term" value="P:antigen processing and presentation"/>
    <property type="evidence" value="ECO:0007669"/>
    <property type="project" value="TreeGrafter"/>
</dbReference>